<feature type="domain" description="C-type lectin" evidence="3">
    <location>
        <begin position="32"/>
        <end position="158"/>
    </location>
</feature>
<dbReference type="PROSITE" id="PS00615">
    <property type="entry name" value="C_TYPE_LECTIN_1"/>
    <property type="match status" value="1"/>
</dbReference>
<dbReference type="GeneID" id="110990443"/>
<dbReference type="InterPro" id="IPR018378">
    <property type="entry name" value="C-type_lectin_CS"/>
</dbReference>
<dbReference type="SUPFAM" id="SSF56436">
    <property type="entry name" value="C-type lectin-like"/>
    <property type="match status" value="1"/>
</dbReference>
<dbReference type="InterPro" id="IPR016186">
    <property type="entry name" value="C-type_lectin-like/link_sf"/>
</dbReference>
<dbReference type="AlphaFoldDB" id="A0A8B8A059"/>
<accession>A0A8B8A059</accession>
<dbReference type="Gene3D" id="3.10.100.10">
    <property type="entry name" value="Mannose-Binding Protein A, subunit A"/>
    <property type="match status" value="1"/>
</dbReference>
<reference evidence="5" key="1">
    <citation type="submission" date="2025-08" db="UniProtKB">
        <authorList>
            <consortium name="RefSeq"/>
        </authorList>
    </citation>
    <scope>IDENTIFICATION</scope>
</reference>
<dbReference type="SMART" id="SM00034">
    <property type="entry name" value="CLECT"/>
    <property type="match status" value="1"/>
</dbReference>
<proteinExistence type="predicted"/>
<dbReference type="OMA" id="WPISCAL"/>
<dbReference type="PROSITE" id="PS50041">
    <property type="entry name" value="C_TYPE_LECTIN_2"/>
    <property type="match status" value="1"/>
</dbReference>
<dbReference type="Pfam" id="PF00059">
    <property type="entry name" value="Lectin_C"/>
    <property type="match status" value="1"/>
</dbReference>
<dbReference type="InterPro" id="IPR001304">
    <property type="entry name" value="C-type_lectin-like"/>
</dbReference>
<dbReference type="InterPro" id="IPR016187">
    <property type="entry name" value="CTDL_fold"/>
</dbReference>
<sequence>MTPWPISCALFLLALGLAEGVDLDCPPFWTRYGDNCYRFFGLPKKWQSAEDHCQEFFTRSGQGHLASIHSSGEDSFLLQLWKTSLVPQTGELGKFVWLGGNDLAEEGTFVWSDGTNMTYQGWRDGQPDNKSVNQHCGCFWEFAWDDFGCHFPLPYLCKMPINAV</sequence>
<dbReference type="Proteomes" id="UP000694845">
    <property type="component" value="Unplaced"/>
</dbReference>
<feature type="chain" id="PRO_5034578061" evidence="2">
    <location>
        <begin position="21"/>
        <end position="164"/>
    </location>
</feature>
<keyword evidence="1" id="KW-1015">Disulfide bond</keyword>
<keyword evidence="2" id="KW-0732">Signal</keyword>
<dbReference type="InterPro" id="IPR050111">
    <property type="entry name" value="C-type_lectin/snaclec_domain"/>
</dbReference>
<protein>
    <submittedName>
        <fullName evidence="5">Alpha-N-acetylgalactosamine-specific lectin-like</fullName>
    </submittedName>
</protein>
<feature type="signal peptide" evidence="2">
    <location>
        <begin position="1"/>
        <end position="20"/>
    </location>
</feature>
<evidence type="ECO:0000259" key="3">
    <source>
        <dbReference type="PROSITE" id="PS50041"/>
    </source>
</evidence>
<evidence type="ECO:0000313" key="4">
    <source>
        <dbReference type="Proteomes" id="UP000694845"/>
    </source>
</evidence>
<name>A0A8B8A059_ACAPL</name>
<dbReference type="OrthoDB" id="418245at2759"/>
<gene>
    <name evidence="5" type="primary">LOC110990443</name>
</gene>
<dbReference type="PANTHER" id="PTHR22803">
    <property type="entry name" value="MANNOSE, PHOSPHOLIPASE, LECTIN RECEPTOR RELATED"/>
    <property type="match status" value="1"/>
</dbReference>
<organism evidence="4 5">
    <name type="scientific">Acanthaster planci</name>
    <name type="common">Crown-of-thorns starfish</name>
    <dbReference type="NCBI Taxonomy" id="133434"/>
    <lineage>
        <taxon>Eukaryota</taxon>
        <taxon>Metazoa</taxon>
        <taxon>Echinodermata</taxon>
        <taxon>Eleutherozoa</taxon>
        <taxon>Asterozoa</taxon>
        <taxon>Asteroidea</taxon>
        <taxon>Valvatacea</taxon>
        <taxon>Valvatida</taxon>
        <taxon>Acanthasteridae</taxon>
        <taxon>Acanthaster</taxon>
    </lineage>
</organism>
<evidence type="ECO:0000256" key="1">
    <source>
        <dbReference type="ARBA" id="ARBA00023157"/>
    </source>
</evidence>
<dbReference type="KEGG" id="aplc:110990443"/>
<dbReference type="RefSeq" id="XP_022111143.1">
    <property type="nucleotide sequence ID" value="XM_022255451.1"/>
</dbReference>
<keyword evidence="4" id="KW-1185">Reference proteome</keyword>
<evidence type="ECO:0000256" key="2">
    <source>
        <dbReference type="SAM" id="SignalP"/>
    </source>
</evidence>
<evidence type="ECO:0000313" key="5">
    <source>
        <dbReference type="RefSeq" id="XP_022111143.1"/>
    </source>
</evidence>